<protein>
    <recommendedName>
        <fullName evidence="7">Ubiquitin-like protease family profile domain-containing protein</fullName>
    </recommendedName>
</protein>
<dbReference type="PANTHER" id="PTHR46896">
    <property type="entry name" value="SENTRIN-SPECIFIC PROTEASE"/>
    <property type="match status" value="1"/>
</dbReference>
<evidence type="ECO:0000313" key="9">
    <source>
        <dbReference type="Proteomes" id="UP001383192"/>
    </source>
</evidence>
<dbReference type="PANTHER" id="PTHR46896:SF3">
    <property type="entry name" value="FI06413P-RELATED"/>
    <property type="match status" value="1"/>
</dbReference>
<feature type="domain" description="Ubiquitin-like protease family profile" evidence="7">
    <location>
        <begin position="22"/>
        <end position="376"/>
    </location>
</feature>
<organism evidence="8 9">
    <name type="scientific">Paramarasmius palmivorus</name>
    <dbReference type="NCBI Taxonomy" id="297713"/>
    <lineage>
        <taxon>Eukaryota</taxon>
        <taxon>Fungi</taxon>
        <taxon>Dikarya</taxon>
        <taxon>Basidiomycota</taxon>
        <taxon>Agaricomycotina</taxon>
        <taxon>Agaricomycetes</taxon>
        <taxon>Agaricomycetidae</taxon>
        <taxon>Agaricales</taxon>
        <taxon>Marasmiineae</taxon>
        <taxon>Marasmiaceae</taxon>
        <taxon>Paramarasmius</taxon>
    </lineage>
</organism>
<feature type="compositionally biased region" description="Acidic residues" evidence="6">
    <location>
        <begin position="290"/>
        <end position="299"/>
    </location>
</feature>
<feature type="region of interest" description="Disordered" evidence="6">
    <location>
        <begin position="126"/>
        <end position="169"/>
    </location>
</feature>
<dbReference type="GO" id="GO:0070139">
    <property type="term" value="F:SUMO-specific endopeptidase activity"/>
    <property type="evidence" value="ECO:0007669"/>
    <property type="project" value="TreeGrafter"/>
</dbReference>
<keyword evidence="3" id="KW-0645">Protease</keyword>
<evidence type="ECO:0000256" key="3">
    <source>
        <dbReference type="ARBA" id="ARBA00022670"/>
    </source>
</evidence>
<dbReference type="AlphaFoldDB" id="A0AAW0DX03"/>
<name>A0AAW0DX03_9AGAR</name>
<comment type="caution">
    <text evidence="8">The sequence shown here is derived from an EMBL/GenBank/DDBJ whole genome shotgun (WGS) entry which is preliminary data.</text>
</comment>
<dbReference type="Proteomes" id="UP001383192">
    <property type="component" value="Unassembled WGS sequence"/>
</dbReference>
<dbReference type="GO" id="GO:0006508">
    <property type="term" value="P:proteolysis"/>
    <property type="evidence" value="ECO:0007669"/>
    <property type="project" value="UniProtKB-KW"/>
</dbReference>
<dbReference type="SUPFAM" id="SSF54001">
    <property type="entry name" value="Cysteine proteinases"/>
    <property type="match status" value="1"/>
</dbReference>
<evidence type="ECO:0000256" key="6">
    <source>
        <dbReference type="SAM" id="MobiDB-lite"/>
    </source>
</evidence>
<proteinExistence type="inferred from homology"/>
<feature type="compositionally biased region" description="Basic and acidic residues" evidence="6">
    <location>
        <begin position="432"/>
        <end position="444"/>
    </location>
</feature>
<feature type="region of interest" description="Disordered" evidence="6">
    <location>
        <begin position="244"/>
        <end position="301"/>
    </location>
</feature>
<dbReference type="Pfam" id="PF02902">
    <property type="entry name" value="Peptidase_C48"/>
    <property type="match status" value="2"/>
</dbReference>
<comment type="similarity">
    <text evidence="1">Belongs to the peptidase C48 family.</text>
</comment>
<keyword evidence="5" id="KW-0378">Hydrolase</keyword>
<keyword evidence="9" id="KW-1185">Reference proteome</keyword>
<evidence type="ECO:0000256" key="2">
    <source>
        <dbReference type="ARBA" id="ARBA00022553"/>
    </source>
</evidence>
<feature type="compositionally biased region" description="Basic residues" evidence="6">
    <location>
        <begin position="481"/>
        <end position="494"/>
    </location>
</feature>
<reference evidence="8 9" key="1">
    <citation type="submission" date="2024-01" db="EMBL/GenBank/DDBJ databases">
        <title>A draft genome for a cacao thread blight-causing isolate of Paramarasmius palmivorus.</title>
        <authorList>
            <person name="Baruah I.K."/>
            <person name="Bukari Y."/>
            <person name="Amoako-Attah I."/>
            <person name="Meinhardt L.W."/>
            <person name="Bailey B.A."/>
            <person name="Cohen S.P."/>
        </authorList>
    </citation>
    <scope>NUCLEOTIDE SEQUENCE [LARGE SCALE GENOMIC DNA]</scope>
    <source>
        <strain evidence="8 9">GH-12</strain>
    </source>
</reference>
<dbReference type="InterPro" id="IPR003653">
    <property type="entry name" value="Peptidase_C48_C"/>
</dbReference>
<keyword evidence="2" id="KW-0597">Phosphoprotein</keyword>
<dbReference type="InterPro" id="IPR038765">
    <property type="entry name" value="Papain-like_cys_pep_sf"/>
</dbReference>
<dbReference type="GO" id="GO:0005634">
    <property type="term" value="C:nucleus"/>
    <property type="evidence" value="ECO:0007669"/>
    <property type="project" value="TreeGrafter"/>
</dbReference>
<dbReference type="GO" id="GO:0005737">
    <property type="term" value="C:cytoplasm"/>
    <property type="evidence" value="ECO:0007669"/>
    <property type="project" value="TreeGrafter"/>
</dbReference>
<evidence type="ECO:0000259" key="7">
    <source>
        <dbReference type="PROSITE" id="PS50600"/>
    </source>
</evidence>
<evidence type="ECO:0000256" key="1">
    <source>
        <dbReference type="ARBA" id="ARBA00005234"/>
    </source>
</evidence>
<dbReference type="Gene3D" id="3.40.395.10">
    <property type="entry name" value="Adenoviral Proteinase, Chain A"/>
    <property type="match status" value="2"/>
</dbReference>
<feature type="region of interest" description="Disordered" evidence="6">
    <location>
        <begin position="432"/>
        <end position="494"/>
    </location>
</feature>
<gene>
    <name evidence="8" type="ORF">VNI00_002706</name>
</gene>
<keyword evidence="4" id="KW-0833">Ubl conjugation pathway</keyword>
<evidence type="ECO:0000256" key="4">
    <source>
        <dbReference type="ARBA" id="ARBA00022786"/>
    </source>
</evidence>
<evidence type="ECO:0000313" key="8">
    <source>
        <dbReference type="EMBL" id="KAK7056988.1"/>
    </source>
</evidence>
<dbReference type="InterPro" id="IPR051947">
    <property type="entry name" value="Sentrin-specific_protease"/>
</dbReference>
<sequence length="494" mass="55444">MSRLTHFQHSILSYPPNAPGAVNITNADLGRLEPSEYLNDTLIEFGLKLWHKELEDSNPEVAQKIHIFNSFFYKKLNKKNVEEGFQSVRRWTSKFDIFQKEYVIIPINENLHWYLAIIHQPGNILLPPPEKEPPTVRRSSRKFNANEAAEKAEEDSDRTLQNADTKAEDTMSIQMEDKDTIGDDESAYDMDLTIPASASVSTDIHSDTENVNILDTSGMHMEVDGDGNSSDSVSAQLTNGINDGMDLDGADNDITMVDGDDGQKHEAESPIPPESFYAKPPSRKGKEKAEPDDSVDGEDMSNVHLSQPAAYIITLDSLGTQHRKVCRVLGEYLKLEAKDKHQNENTTKPISKSASVPPQPNFSDCGLYLLHFARVFVEKTDYLMRVIQRGHRTVAERRQDWNESDVASQRERLAEKIRELSKPWKEQRMAQLEEEKKKKAKTDAEQAVAVEDSSDSDLDIVEGVTISRTNSTSSAKGGKGSNKKKRKAASRLRG</sequence>
<evidence type="ECO:0000256" key="5">
    <source>
        <dbReference type="ARBA" id="ARBA00022801"/>
    </source>
</evidence>
<dbReference type="EMBL" id="JAYKXP010000006">
    <property type="protein sequence ID" value="KAK7056988.1"/>
    <property type="molecule type" value="Genomic_DNA"/>
</dbReference>
<dbReference type="GO" id="GO:0016926">
    <property type="term" value="P:protein desumoylation"/>
    <property type="evidence" value="ECO:0007669"/>
    <property type="project" value="TreeGrafter"/>
</dbReference>
<dbReference type="PROSITE" id="PS50600">
    <property type="entry name" value="ULP_PROTEASE"/>
    <property type="match status" value="1"/>
</dbReference>
<accession>A0AAW0DX03</accession>